<keyword evidence="4" id="KW-1185">Reference proteome</keyword>
<protein>
    <submittedName>
        <fullName evidence="3">Uncharacterized protein</fullName>
    </submittedName>
</protein>
<reference evidence="3" key="1">
    <citation type="submission" date="2020-05" db="EMBL/GenBank/DDBJ databases">
        <title>The draft genome sequence of Maribacter sp. ANRC-HE7.</title>
        <authorList>
            <person name="Mu L."/>
        </authorList>
    </citation>
    <scope>NUCLEOTIDE SEQUENCE</scope>
    <source>
        <strain evidence="3">ANRC-HE7</strain>
    </source>
</reference>
<dbReference type="Proteomes" id="UP001166021">
    <property type="component" value="Unassembled WGS sequence"/>
</dbReference>
<accession>A0ABR7UYL9</accession>
<keyword evidence="2" id="KW-0472">Membrane</keyword>
<evidence type="ECO:0000313" key="3">
    <source>
        <dbReference type="EMBL" id="MBD0777628.1"/>
    </source>
</evidence>
<proteinExistence type="predicted"/>
<dbReference type="RefSeq" id="WP_188243141.1">
    <property type="nucleotide sequence ID" value="NZ_JABTCF010000003.1"/>
</dbReference>
<feature type="region of interest" description="Disordered" evidence="1">
    <location>
        <begin position="17"/>
        <end position="37"/>
    </location>
</feature>
<evidence type="ECO:0000313" key="4">
    <source>
        <dbReference type="Proteomes" id="UP001166021"/>
    </source>
</evidence>
<dbReference type="EMBL" id="JABTCF010000003">
    <property type="protein sequence ID" value="MBD0777628.1"/>
    <property type="molecule type" value="Genomic_DNA"/>
</dbReference>
<gene>
    <name evidence="3" type="ORF">HPE56_07475</name>
</gene>
<evidence type="ECO:0000256" key="1">
    <source>
        <dbReference type="SAM" id="MobiDB-lite"/>
    </source>
</evidence>
<organism evidence="3 4">
    <name type="scientific">Maribacter aquimaris</name>
    <dbReference type="NCBI Taxonomy" id="2737171"/>
    <lineage>
        <taxon>Bacteria</taxon>
        <taxon>Pseudomonadati</taxon>
        <taxon>Bacteroidota</taxon>
        <taxon>Flavobacteriia</taxon>
        <taxon>Flavobacteriales</taxon>
        <taxon>Flavobacteriaceae</taxon>
        <taxon>Maribacter</taxon>
    </lineage>
</organism>
<name>A0ABR7UYL9_9FLAO</name>
<sequence>MSGAGHMLHAIKSLKFNRDQLKNRRSKNRHSSSSTDTITKVEFKKVSPEELQKIKSEIRAQAKKSKRKELILSLGIICVLIAIAVWMYTV</sequence>
<evidence type="ECO:0000256" key="2">
    <source>
        <dbReference type="SAM" id="Phobius"/>
    </source>
</evidence>
<feature type="transmembrane region" description="Helical" evidence="2">
    <location>
        <begin position="70"/>
        <end position="89"/>
    </location>
</feature>
<keyword evidence="2" id="KW-0812">Transmembrane</keyword>
<keyword evidence="2" id="KW-1133">Transmembrane helix</keyword>
<comment type="caution">
    <text evidence="3">The sequence shown here is derived from an EMBL/GenBank/DDBJ whole genome shotgun (WGS) entry which is preliminary data.</text>
</comment>